<protein>
    <submittedName>
        <fullName evidence="1">Transcriptional regulator</fullName>
    </submittedName>
</protein>
<dbReference type="AlphaFoldDB" id="A0A917CSZ7"/>
<dbReference type="SUPFAM" id="SSF50475">
    <property type="entry name" value="FMN-binding split barrel"/>
    <property type="match status" value="1"/>
</dbReference>
<organism evidence="1 2">
    <name type="scientific">Marinicella pacifica</name>
    <dbReference type="NCBI Taxonomy" id="1171543"/>
    <lineage>
        <taxon>Bacteria</taxon>
        <taxon>Pseudomonadati</taxon>
        <taxon>Pseudomonadota</taxon>
        <taxon>Gammaproteobacteria</taxon>
        <taxon>Lysobacterales</taxon>
        <taxon>Marinicellaceae</taxon>
        <taxon>Marinicella</taxon>
    </lineage>
</organism>
<dbReference type="InterPro" id="IPR007396">
    <property type="entry name" value="TR_PAI2-type"/>
</dbReference>
<keyword evidence="2" id="KW-1185">Reference proteome</keyword>
<dbReference type="PIRSF" id="PIRSF010372">
    <property type="entry name" value="PaiB"/>
    <property type="match status" value="1"/>
</dbReference>
<dbReference type="Gene3D" id="2.30.110.10">
    <property type="entry name" value="Electron Transport, Fmn-binding Protein, Chain A"/>
    <property type="match status" value="1"/>
</dbReference>
<gene>
    <name evidence="1" type="ORF">GCM10011365_19850</name>
</gene>
<sequence>MHIPPDYAVKDHSVFTAFMQHHPFAQLVCATETFPVINHVPLLYDDERNCLWGHLAKNNPDLTYLNNSPVSVVFTGPHGYISPDWYEKPGVPTWNYQALHVGGTCHTETSESIIKKVVDKLSNHHQTLMGFSWDGNYKPSMLSAIVAIRIEIRSIQCQFKLSQDRSTNDQQNIINALKKNGQIQLAKTMNKILNH</sequence>
<dbReference type="InterPro" id="IPR012349">
    <property type="entry name" value="Split_barrel_FMN-bd"/>
</dbReference>
<accession>A0A917CSZ7</accession>
<evidence type="ECO:0000313" key="1">
    <source>
        <dbReference type="EMBL" id="GGF98616.1"/>
    </source>
</evidence>
<dbReference type="PANTHER" id="PTHR35802:SF1">
    <property type="entry name" value="PROTEASE SYNTHASE AND SPORULATION PROTEIN PAI 2"/>
    <property type="match status" value="1"/>
</dbReference>
<name>A0A917CSZ7_9GAMM</name>
<reference evidence="1" key="1">
    <citation type="journal article" date="2014" name="Int. J. Syst. Evol. Microbiol.">
        <title>Complete genome sequence of Corynebacterium casei LMG S-19264T (=DSM 44701T), isolated from a smear-ripened cheese.</title>
        <authorList>
            <consortium name="US DOE Joint Genome Institute (JGI-PGF)"/>
            <person name="Walter F."/>
            <person name="Albersmeier A."/>
            <person name="Kalinowski J."/>
            <person name="Ruckert C."/>
        </authorList>
    </citation>
    <scope>NUCLEOTIDE SEQUENCE</scope>
    <source>
        <strain evidence="1">CGMCC 1.12181</strain>
    </source>
</reference>
<dbReference type="Proteomes" id="UP000605253">
    <property type="component" value="Unassembled WGS sequence"/>
</dbReference>
<dbReference type="RefSeq" id="WP_188365586.1">
    <property type="nucleotide sequence ID" value="NZ_BAABJF010000010.1"/>
</dbReference>
<reference evidence="1" key="2">
    <citation type="submission" date="2020-09" db="EMBL/GenBank/DDBJ databases">
        <authorList>
            <person name="Sun Q."/>
            <person name="Zhou Y."/>
        </authorList>
    </citation>
    <scope>NUCLEOTIDE SEQUENCE</scope>
    <source>
        <strain evidence="1">CGMCC 1.12181</strain>
    </source>
</reference>
<evidence type="ECO:0000313" key="2">
    <source>
        <dbReference type="Proteomes" id="UP000605253"/>
    </source>
</evidence>
<dbReference type="EMBL" id="BMEO01000009">
    <property type="protein sequence ID" value="GGF98616.1"/>
    <property type="molecule type" value="Genomic_DNA"/>
</dbReference>
<dbReference type="Pfam" id="PF04299">
    <property type="entry name" value="FMN_bind_2"/>
    <property type="match status" value="1"/>
</dbReference>
<proteinExistence type="predicted"/>
<comment type="caution">
    <text evidence="1">The sequence shown here is derived from an EMBL/GenBank/DDBJ whole genome shotgun (WGS) entry which is preliminary data.</text>
</comment>
<dbReference type="PANTHER" id="PTHR35802">
    <property type="entry name" value="PROTEASE SYNTHASE AND SPORULATION PROTEIN PAI 2"/>
    <property type="match status" value="1"/>
</dbReference>